<name>A0A2H0KPP3_9BACT</name>
<protein>
    <submittedName>
        <fullName evidence="1">Uncharacterized protein</fullName>
    </submittedName>
</protein>
<accession>A0A2H0KPP3</accession>
<reference evidence="1 2" key="1">
    <citation type="submission" date="2017-09" db="EMBL/GenBank/DDBJ databases">
        <title>Depth-based differentiation of microbial function through sediment-hosted aquifers and enrichment of novel symbionts in the deep terrestrial subsurface.</title>
        <authorList>
            <person name="Probst A.J."/>
            <person name="Ladd B."/>
            <person name="Jarett J.K."/>
            <person name="Geller-Mcgrath D.E."/>
            <person name="Sieber C.M."/>
            <person name="Emerson J.B."/>
            <person name="Anantharaman K."/>
            <person name="Thomas B.C."/>
            <person name="Malmstrom R."/>
            <person name="Stieglmeier M."/>
            <person name="Klingl A."/>
            <person name="Woyke T."/>
            <person name="Ryan C.M."/>
            <person name="Banfield J.F."/>
        </authorList>
    </citation>
    <scope>NUCLEOTIDE SEQUENCE [LARGE SCALE GENOMIC DNA]</scope>
    <source>
        <strain evidence="1">CG11_big_fil_rev_8_21_14_0_20_44_10</strain>
    </source>
</reference>
<dbReference type="Proteomes" id="UP000231550">
    <property type="component" value="Unassembled WGS sequence"/>
</dbReference>
<sequence>MFEFLKSARREGANKEGQETAIKQGVAQELKKEPSLKKLGAIFVALAMLSPLFSSRKAEGASVGEQARNLELDPDAQKEGARLEKQLERQMAEKGFRVEISLPKAVIVGETEVVPDAYQRAYQDAQSRKESYREVSFRTINNRPLPLRDFLNGLGIKINTAIYQYLDQDDYRAVFCYRGPNAIDRGLILNLKRGSDMEYYKKVYYSSEGIDPSLEKWEPTIFSDLKNIFFPESILPDKYVAQFQTTTGLAPVEYATRKDQKGNNLFIGYAAVGETLFLANSLECQREILKANAPPGEP</sequence>
<evidence type="ECO:0000313" key="1">
    <source>
        <dbReference type="EMBL" id="PIQ74087.1"/>
    </source>
</evidence>
<dbReference type="AlphaFoldDB" id="A0A2H0KPP3"/>
<gene>
    <name evidence="1" type="ORF">COV85_04020</name>
</gene>
<dbReference type="EMBL" id="PCVN01000107">
    <property type="protein sequence ID" value="PIQ74087.1"/>
    <property type="molecule type" value="Genomic_DNA"/>
</dbReference>
<proteinExistence type="predicted"/>
<evidence type="ECO:0000313" key="2">
    <source>
        <dbReference type="Proteomes" id="UP000231550"/>
    </source>
</evidence>
<comment type="caution">
    <text evidence="1">The sequence shown here is derived from an EMBL/GenBank/DDBJ whole genome shotgun (WGS) entry which is preliminary data.</text>
</comment>
<organism evidence="1 2">
    <name type="scientific">Candidatus Portnoybacteria bacterium CG11_big_fil_rev_8_21_14_0_20_44_10</name>
    <dbReference type="NCBI Taxonomy" id="1974818"/>
    <lineage>
        <taxon>Bacteria</taxon>
        <taxon>Candidatus Portnoyibacteriota</taxon>
    </lineage>
</organism>